<dbReference type="Proteomes" id="UP000325577">
    <property type="component" value="Linkage Group LG0"/>
</dbReference>
<sequence>MGKTLLEGPVKDNLYSIPAQGVLELTSRNRLNKETVGINKKHAAAQFGGYSSSPASGIIWHRRLGHPAHKITSQLKSNKLIPFLDSSLTHSIRDACQIGKNHPDSRSSSILPTPSTTSTVSLPLVVPPILIHGSPIPPQSSPTIAIPDLGAPTPISPFVLYGDQEPYTTTSSSAAELPMVDVASIPPNHPMVDPSTIAVPISPPPPLGSLHPMVTRGRDGTCRPLFRHKLLWNPTQQLEGV</sequence>
<evidence type="ECO:0000259" key="1">
    <source>
        <dbReference type="Pfam" id="PF13976"/>
    </source>
</evidence>
<dbReference type="Pfam" id="PF13976">
    <property type="entry name" value="gag_pre-integrs"/>
    <property type="match status" value="1"/>
</dbReference>
<keyword evidence="3" id="KW-1185">Reference proteome</keyword>
<proteinExistence type="predicted"/>
<organism evidence="2 3">
    <name type="scientific">Nyssa sinensis</name>
    <dbReference type="NCBI Taxonomy" id="561372"/>
    <lineage>
        <taxon>Eukaryota</taxon>
        <taxon>Viridiplantae</taxon>
        <taxon>Streptophyta</taxon>
        <taxon>Embryophyta</taxon>
        <taxon>Tracheophyta</taxon>
        <taxon>Spermatophyta</taxon>
        <taxon>Magnoliopsida</taxon>
        <taxon>eudicotyledons</taxon>
        <taxon>Gunneridae</taxon>
        <taxon>Pentapetalae</taxon>
        <taxon>asterids</taxon>
        <taxon>Cornales</taxon>
        <taxon>Nyssaceae</taxon>
        <taxon>Nyssa</taxon>
    </lineage>
</organism>
<dbReference type="EMBL" id="CM018031">
    <property type="protein sequence ID" value="KAA8549580.1"/>
    <property type="molecule type" value="Genomic_DNA"/>
</dbReference>
<evidence type="ECO:0000313" key="2">
    <source>
        <dbReference type="EMBL" id="KAA8549580.1"/>
    </source>
</evidence>
<accession>A0A5J5C6J1</accession>
<dbReference type="InterPro" id="IPR025724">
    <property type="entry name" value="GAG-pre-integrase_dom"/>
</dbReference>
<protein>
    <recommendedName>
        <fullName evidence="1">GAG-pre-integrase domain-containing protein</fullName>
    </recommendedName>
</protein>
<gene>
    <name evidence="2" type="ORF">F0562_001402</name>
</gene>
<name>A0A5J5C6J1_9ASTE</name>
<dbReference type="AlphaFoldDB" id="A0A5J5C6J1"/>
<reference evidence="2 3" key="1">
    <citation type="submission" date="2019-09" db="EMBL/GenBank/DDBJ databases">
        <title>A chromosome-level genome assembly of the Chinese tupelo Nyssa sinensis.</title>
        <authorList>
            <person name="Yang X."/>
            <person name="Kang M."/>
            <person name="Yang Y."/>
            <person name="Xiong H."/>
            <person name="Wang M."/>
            <person name="Zhang Z."/>
            <person name="Wang Z."/>
            <person name="Wu H."/>
            <person name="Ma T."/>
            <person name="Liu J."/>
            <person name="Xi Z."/>
        </authorList>
    </citation>
    <scope>NUCLEOTIDE SEQUENCE [LARGE SCALE GENOMIC DNA]</scope>
    <source>
        <strain evidence="2">J267</strain>
        <tissue evidence="2">Leaf</tissue>
    </source>
</reference>
<evidence type="ECO:0000313" key="3">
    <source>
        <dbReference type="Proteomes" id="UP000325577"/>
    </source>
</evidence>
<feature type="domain" description="GAG-pre-integrase" evidence="1">
    <location>
        <begin position="50"/>
        <end position="100"/>
    </location>
</feature>